<name>A0A6G1M8J6_ORBOL</name>
<protein>
    <recommendedName>
        <fullName evidence="7">Actin-like ATPase domain-containing protein</fullName>
    </recommendedName>
</protein>
<evidence type="ECO:0000313" key="2">
    <source>
        <dbReference type="EMBL" id="KAF3210784.1"/>
    </source>
</evidence>
<evidence type="ECO:0000313" key="1">
    <source>
        <dbReference type="EMBL" id="KAF3181542.1"/>
    </source>
</evidence>
<evidence type="ECO:0000313" key="3">
    <source>
        <dbReference type="EMBL" id="KAF3213563.1"/>
    </source>
</evidence>
<dbReference type="Proteomes" id="UP000472727">
    <property type="component" value="Unassembled WGS sequence"/>
</dbReference>
<dbReference type="CDD" id="cd10170">
    <property type="entry name" value="ASKHA_NBD_HSP70"/>
    <property type="match status" value="1"/>
</dbReference>
<dbReference type="Proteomes" id="UP000479691">
    <property type="component" value="Unassembled WGS sequence"/>
</dbReference>
<organism evidence="3 6">
    <name type="scientific">Orbilia oligospora</name>
    <name type="common">Nematode-trapping fungus</name>
    <name type="synonym">Arthrobotrys oligospora</name>
    <dbReference type="NCBI Taxonomy" id="2813651"/>
    <lineage>
        <taxon>Eukaryota</taxon>
        <taxon>Fungi</taxon>
        <taxon>Dikarya</taxon>
        <taxon>Ascomycota</taxon>
        <taxon>Pezizomycotina</taxon>
        <taxon>Orbiliomycetes</taxon>
        <taxon>Orbiliales</taxon>
        <taxon>Orbiliaceae</taxon>
        <taxon>Orbilia</taxon>
    </lineage>
</organism>
<evidence type="ECO:0008006" key="7">
    <source>
        <dbReference type="Google" id="ProtNLM"/>
    </source>
</evidence>
<dbReference type="Gene3D" id="3.90.640.10">
    <property type="entry name" value="Actin, Chain A, domain 4"/>
    <property type="match status" value="1"/>
</dbReference>
<dbReference type="EMBL" id="WIPF01000077">
    <property type="protein sequence ID" value="KAF3213563.1"/>
    <property type="molecule type" value="Genomic_DNA"/>
</dbReference>
<evidence type="ECO:0000313" key="5">
    <source>
        <dbReference type="Proteomes" id="UP000479691"/>
    </source>
</evidence>
<reference evidence="4 5" key="1">
    <citation type="submission" date="2019-06" db="EMBL/GenBank/DDBJ databases">
        <authorList>
            <person name="Palmer J.M."/>
        </authorList>
    </citation>
    <scope>NUCLEOTIDE SEQUENCE [LARGE SCALE GENOMIC DNA]</scope>
    <source>
        <strain evidence="2 4">TWF106</strain>
        <strain evidence="3 6">TWF191</strain>
        <strain evidence="1 5">TWF788</strain>
    </source>
</reference>
<dbReference type="Gene3D" id="3.30.420.40">
    <property type="match status" value="2"/>
</dbReference>
<dbReference type="AlphaFoldDB" id="A0A6G1M8J6"/>
<sequence>MQSDKKQVLAIAIDFGTTFSGLTYMRVGPNELLCHLNRWPGSPGINNKVPTIVSYEQRGGSWVPNAFGYAAENAPATQRCAMFKMCLDVEPEETASNPAFRPSWVDMGKTVTEVIKDFLDLLYNQMLSVLQSQGLGPENLDYNVLFTVPAQYELLEVERFRSIINSTGFGKHTIGVALREPEAAILYTTNHGEKFWMPENQCVILCDAGGGTVDIASYKISQLHPTPKLEQVDIVSGEPWGSIRIDRKFKSWFYEKCINAEWQSYFQTSPEGKMHLQRMLQRFIAQKEVFDNSPWSEHITIELSPQNLSGPRIPPGSGLLRISRSEMCEFFEESVSGSINCLDKHVKRCIEEGLPIKSIFLVGGLGSSPYLLSRVKEYTAGLAGDIQVFSPINAEYAVIRGAIESHQANLLGYEDQIATKLCPASYGIKANTIWDPLKHNEELDEQYTNPLTKKLMAKNQVVWLIKKGEKITGKRLAELKEEFSRSFKKSPDAVWQDCILMCTLDDPPHRITEDVKQVCILKSDMTGLPKDVFKKEKSAERSFFFRRKRFYSCQFDIVFSVGLTDMEFALWFKDKVRSDLLKISWTEL</sequence>
<dbReference type="PANTHER" id="PTHR14187:SF5">
    <property type="entry name" value="HEAT SHOCK 70 KDA PROTEIN 12A"/>
    <property type="match status" value="1"/>
</dbReference>
<dbReference type="Proteomes" id="UP000483672">
    <property type="component" value="Unassembled WGS sequence"/>
</dbReference>
<dbReference type="PANTHER" id="PTHR14187">
    <property type="entry name" value="ALPHA KINASE/ELONGATION FACTOR 2 KINASE"/>
    <property type="match status" value="1"/>
</dbReference>
<comment type="caution">
    <text evidence="3">The sequence shown here is derived from an EMBL/GenBank/DDBJ whole genome shotgun (WGS) entry which is preliminary data.</text>
</comment>
<accession>A0A6G1M8J6</accession>
<proteinExistence type="predicted"/>
<gene>
    <name evidence="2" type="ORF">TWF106_010443</name>
    <name evidence="3" type="ORF">TWF191_010037</name>
    <name evidence="1" type="ORF">TWF788_006541</name>
</gene>
<evidence type="ECO:0000313" key="6">
    <source>
        <dbReference type="Proteomes" id="UP000483672"/>
    </source>
</evidence>
<dbReference type="InterPro" id="IPR043129">
    <property type="entry name" value="ATPase_NBD"/>
</dbReference>
<evidence type="ECO:0000313" key="4">
    <source>
        <dbReference type="Proteomes" id="UP000472727"/>
    </source>
</evidence>
<dbReference type="EMBL" id="WIWS01000078">
    <property type="protein sequence ID" value="KAF3210784.1"/>
    <property type="molecule type" value="Genomic_DNA"/>
</dbReference>
<dbReference type="SUPFAM" id="SSF53067">
    <property type="entry name" value="Actin-like ATPase domain"/>
    <property type="match status" value="2"/>
</dbReference>
<dbReference type="EMBL" id="JAABOE010000032">
    <property type="protein sequence ID" value="KAF3181542.1"/>
    <property type="molecule type" value="Genomic_DNA"/>
</dbReference>